<dbReference type="Pfam" id="PF14803">
    <property type="entry name" value="Zn_ribbon_Nudix"/>
    <property type="match status" value="1"/>
</dbReference>
<dbReference type="SUPFAM" id="SSF55811">
    <property type="entry name" value="Nudix"/>
    <property type="match status" value="1"/>
</dbReference>
<evidence type="ECO:0000313" key="3">
    <source>
        <dbReference type="Proteomes" id="UP000236724"/>
    </source>
</evidence>
<dbReference type="RefSeq" id="WP_286019385.1">
    <property type="nucleotide sequence ID" value="NZ_FMSV02000503.1"/>
</dbReference>
<protein>
    <submittedName>
        <fullName evidence="2">NADH pyrophosphatase</fullName>
    </submittedName>
</protein>
<dbReference type="Gene3D" id="2.20.70.10">
    <property type="match status" value="1"/>
</dbReference>
<proteinExistence type="predicted"/>
<dbReference type="InterPro" id="IPR000086">
    <property type="entry name" value="NUDIX_hydrolase_dom"/>
</dbReference>
<sequence>MNLNINYCSYCGADQLAEEIPAGDNMPRIVCSQCGSIHYQNPKIVAGCLVTWQDQVLLCRRAIEPRYGLWTMPAGFMENNESIEEAACRETFEEAQARVTLDGLYGFYSIPRISHVYVLFRGHLDKQEFGPGSESLEVKLFSEADIPWNDLAFNAVRVTLRHYFNDRKRGEFPLHLQTL</sequence>
<organism evidence="2 3">
    <name type="scientific">Candidatus Venteria ishoeyi</name>
    <dbReference type="NCBI Taxonomy" id="1899563"/>
    <lineage>
        <taxon>Bacteria</taxon>
        <taxon>Pseudomonadati</taxon>
        <taxon>Pseudomonadota</taxon>
        <taxon>Gammaproteobacteria</taxon>
        <taxon>Thiotrichales</taxon>
        <taxon>Thiotrichaceae</taxon>
        <taxon>Venteria</taxon>
    </lineage>
</organism>
<dbReference type="PANTHER" id="PTHR43222:SF2">
    <property type="entry name" value="NUDIX HYDROLASE 23, CHLOROPLASTIC"/>
    <property type="match status" value="1"/>
</dbReference>
<dbReference type="Proteomes" id="UP000236724">
    <property type="component" value="Unassembled WGS sequence"/>
</dbReference>
<name>A0A1H6F993_9GAMM</name>
<keyword evidence="3" id="KW-1185">Reference proteome</keyword>
<dbReference type="Pfam" id="PF00293">
    <property type="entry name" value="NUDIX"/>
    <property type="match status" value="1"/>
</dbReference>
<evidence type="ECO:0000259" key="1">
    <source>
        <dbReference type="PROSITE" id="PS51462"/>
    </source>
</evidence>
<dbReference type="InterPro" id="IPR015797">
    <property type="entry name" value="NUDIX_hydrolase-like_dom_sf"/>
</dbReference>
<dbReference type="PANTHER" id="PTHR43222">
    <property type="entry name" value="NUDIX HYDROLASE 23"/>
    <property type="match status" value="1"/>
</dbReference>
<dbReference type="AlphaFoldDB" id="A0A1H6F993"/>
<accession>A0A1H6F993</accession>
<dbReference type="Gene3D" id="3.90.79.10">
    <property type="entry name" value="Nucleoside Triphosphate Pyrophosphohydrolase"/>
    <property type="match status" value="1"/>
</dbReference>
<evidence type="ECO:0000313" key="2">
    <source>
        <dbReference type="EMBL" id="SEH06680.1"/>
    </source>
</evidence>
<dbReference type="GO" id="GO:0003824">
    <property type="term" value="F:catalytic activity"/>
    <property type="evidence" value="ECO:0007669"/>
    <property type="project" value="UniProtKB-ARBA"/>
</dbReference>
<feature type="domain" description="Nudix hydrolase" evidence="1">
    <location>
        <begin position="41"/>
        <end position="164"/>
    </location>
</feature>
<dbReference type="PROSITE" id="PS51462">
    <property type="entry name" value="NUDIX"/>
    <property type="match status" value="1"/>
</dbReference>
<reference evidence="2 3" key="1">
    <citation type="submission" date="2016-10" db="EMBL/GenBank/DDBJ databases">
        <authorList>
            <person name="de Groot N.N."/>
        </authorList>
    </citation>
    <scope>NUCLEOTIDE SEQUENCE [LARGE SCALE GENOMIC DNA]</scope>
    <source>
        <strain evidence="2">MBHS1</strain>
    </source>
</reference>
<dbReference type="EMBL" id="FMSV02000503">
    <property type="protein sequence ID" value="SEH06680.1"/>
    <property type="molecule type" value="Genomic_DNA"/>
</dbReference>
<dbReference type="CDD" id="cd04511">
    <property type="entry name" value="NUDIX_Hydrolase"/>
    <property type="match status" value="1"/>
</dbReference>
<gene>
    <name evidence="2" type="ORF">MBHS_02544</name>
</gene>
<dbReference type="InterPro" id="IPR029401">
    <property type="entry name" value="Nudix_N"/>
</dbReference>